<keyword evidence="2" id="KW-1185">Reference proteome</keyword>
<protein>
    <recommendedName>
        <fullName evidence="3">Reverse transcriptase</fullName>
    </recommendedName>
</protein>
<dbReference type="AlphaFoldDB" id="A0AAW2D1V9"/>
<proteinExistence type="predicted"/>
<gene>
    <name evidence="1" type="ORF">SO802_011373</name>
</gene>
<dbReference type="Proteomes" id="UP001459277">
    <property type="component" value="Unassembled WGS sequence"/>
</dbReference>
<sequence length="130" mass="15333">MSCFLLPKGLCDELEGMMRNFWWGQRQQEQKIAWVAWKKMCKSKLHWGMGFRNLQAFNLAMLAKQAWRLLTKSDSLISRIYKARYFPHSDVLNAHLGCNPSYAWRSIHSSLRVIHRGTRWRVGNGKTIHI</sequence>
<name>A0AAW2D1V9_9ROSI</name>
<dbReference type="EMBL" id="JAZDWU010000004">
    <property type="protein sequence ID" value="KAL0003812.1"/>
    <property type="molecule type" value="Genomic_DNA"/>
</dbReference>
<dbReference type="PANTHER" id="PTHR33116">
    <property type="entry name" value="REVERSE TRANSCRIPTASE ZINC-BINDING DOMAIN-CONTAINING PROTEIN-RELATED-RELATED"/>
    <property type="match status" value="1"/>
</dbReference>
<accession>A0AAW2D1V9</accession>
<reference evidence="1 2" key="1">
    <citation type="submission" date="2024-01" db="EMBL/GenBank/DDBJ databases">
        <title>A telomere-to-telomere, gap-free genome of sweet tea (Lithocarpus litseifolius).</title>
        <authorList>
            <person name="Zhou J."/>
        </authorList>
    </citation>
    <scope>NUCLEOTIDE SEQUENCE [LARGE SCALE GENOMIC DNA]</scope>
    <source>
        <strain evidence="1">Zhou-2022a</strain>
        <tissue evidence="1">Leaf</tissue>
    </source>
</reference>
<comment type="caution">
    <text evidence="1">The sequence shown here is derived from an EMBL/GenBank/DDBJ whole genome shotgun (WGS) entry which is preliminary data.</text>
</comment>
<evidence type="ECO:0008006" key="3">
    <source>
        <dbReference type="Google" id="ProtNLM"/>
    </source>
</evidence>
<organism evidence="1 2">
    <name type="scientific">Lithocarpus litseifolius</name>
    <dbReference type="NCBI Taxonomy" id="425828"/>
    <lineage>
        <taxon>Eukaryota</taxon>
        <taxon>Viridiplantae</taxon>
        <taxon>Streptophyta</taxon>
        <taxon>Embryophyta</taxon>
        <taxon>Tracheophyta</taxon>
        <taxon>Spermatophyta</taxon>
        <taxon>Magnoliopsida</taxon>
        <taxon>eudicotyledons</taxon>
        <taxon>Gunneridae</taxon>
        <taxon>Pentapetalae</taxon>
        <taxon>rosids</taxon>
        <taxon>fabids</taxon>
        <taxon>Fagales</taxon>
        <taxon>Fagaceae</taxon>
        <taxon>Lithocarpus</taxon>
    </lineage>
</organism>
<evidence type="ECO:0000313" key="1">
    <source>
        <dbReference type="EMBL" id="KAL0003812.1"/>
    </source>
</evidence>
<dbReference type="PANTHER" id="PTHR33116:SF86">
    <property type="entry name" value="REVERSE TRANSCRIPTASE DOMAIN-CONTAINING PROTEIN"/>
    <property type="match status" value="1"/>
</dbReference>
<evidence type="ECO:0000313" key="2">
    <source>
        <dbReference type="Proteomes" id="UP001459277"/>
    </source>
</evidence>